<dbReference type="GO" id="GO:0016491">
    <property type="term" value="F:oxidoreductase activity"/>
    <property type="evidence" value="ECO:0007669"/>
    <property type="project" value="UniProtKB-KW"/>
</dbReference>
<dbReference type="EMBL" id="JAAGYR010000001">
    <property type="protein sequence ID" value="NEN74778.1"/>
    <property type="molecule type" value="Genomic_DNA"/>
</dbReference>
<dbReference type="InterPro" id="IPR033877">
    <property type="entry name" value="Frm2/Hbn1"/>
</dbReference>
<dbReference type="Proteomes" id="UP000477651">
    <property type="component" value="Unassembled WGS sequence"/>
</dbReference>
<accession>A0A6L9Y4Q9</accession>
<dbReference type="CDD" id="cd02140">
    <property type="entry name" value="Frm2-like"/>
    <property type="match status" value="1"/>
</dbReference>
<dbReference type="InterPro" id="IPR029479">
    <property type="entry name" value="Nitroreductase"/>
</dbReference>
<sequence length="201" mass="22579">MSQTFYDLQKQRRSIYALGKNVQLEKTAIVELIKNTVKEAPSAFNSQTSRVVVLFGEAHEKLWNTTLDILRNVVPADAFANTEQKINGAFKAGFGTVLFFEEQETIKNLQNQFPPYAENFPIWSEQASGIAQYAVWVALAEKGIGASIQHYNPLIDEVVAQQWGIPSSWKLRAQMPFGSIEAAAGQKEYLNDEERFKVFGA</sequence>
<protein>
    <submittedName>
        <fullName evidence="5">Nitroreductase family protein</fullName>
    </submittedName>
</protein>
<organism evidence="5 6">
    <name type="scientific">Pelistega ratti</name>
    <dbReference type="NCBI Taxonomy" id="2652177"/>
    <lineage>
        <taxon>Bacteria</taxon>
        <taxon>Pseudomonadati</taxon>
        <taxon>Pseudomonadota</taxon>
        <taxon>Betaproteobacteria</taxon>
        <taxon>Burkholderiales</taxon>
        <taxon>Alcaligenaceae</taxon>
        <taxon>Pelistega</taxon>
    </lineage>
</organism>
<dbReference type="SUPFAM" id="SSF55469">
    <property type="entry name" value="FMN-dependent nitroreductase-like"/>
    <property type="match status" value="1"/>
</dbReference>
<evidence type="ECO:0000313" key="5">
    <source>
        <dbReference type="EMBL" id="NEN74778.1"/>
    </source>
</evidence>
<dbReference type="GO" id="GO:0034599">
    <property type="term" value="P:cellular response to oxidative stress"/>
    <property type="evidence" value="ECO:0007669"/>
    <property type="project" value="InterPro"/>
</dbReference>
<dbReference type="InterPro" id="IPR000415">
    <property type="entry name" value="Nitroreductase-like"/>
</dbReference>
<dbReference type="Pfam" id="PF00881">
    <property type="entry name" value="Nitroreductase"/>
    <property type="match status" value="1"/>
</dbReference>
<keyword evidence="6" id="KW-1185">Reference proteome</keyword>
<comment type="caution">
    <text evidence="5">The sequence shown here is derived from an EMBL/GenBank/DDBJ whole genome shotgun (WGS) entry which is preliminary data.</text>
</comment>
<name>A0A6L9Y4Q9_9BURK</name>
<dbReference type="RefSeq" id="WP_163763594.1">
    <property type="nucleotide sequence ID" value="NZ_JAAGYR010000001.1"/>
</dbReference>
<proteinExistence type="predicted"/>
<dbReference type="GO" id="GO:0005737">
    <property type="term" value="C:cytoplasm"/>
    <property type="evidence" value="ECO:0007669"/>
    <property type="project" value="UniProtKB-SubCell"/>
</dbReference>
<dbReference type="PANTHER" id="PTHR43035:SF1">
    <property type="entry name" value="FATTY ACID REPRESSION MUTANT PROTEIN 2-RELATED"/>
    <property type="match status" value="1"/>
</dbReference>
<dbReference type="FunFam" id="3.40.109.10:FF:000001">
    <property type="entry name" value="Nitroreductase family"/>
    <property type="match status" value="1"/>
</dbReference>
<evidence type="ECO:0000259" key="4">
    <source>
        <dbReference type="Pfam" id="PF00881"/>
    </source>
</evidence>
<reference evidence="5 6" key="1">
    <citation type="submission" date="2020-02" db="EMBL/GenBank/DDBJ databases">
        <title>Pelistega sp. NLN82 were isolated from wild rodents of the Hainan Island.</title>
        <authorList>
            <person name="Niu N."/>
            <person name="Zhou J."/>
        </authorList>
    </citation>
    <scope>NUCLEOTIDE SEQUENCE [LARGE SCALE GENOMIC DNA]</scope>
    <source>
        <strain evidence="5 6">NLN82</strain>
    </source>
</reference>
<evidence type="ECO:0000256" key="2">
    <source>
        <dbReference type="ARBA" id="ARBA00022490"/>
    </source>
</evidence>
<feature type="domain" description="Nitroreductase" evidence="4">
    <location>
        <begin position="10"/>
        <end position="178"/>
    </location>
</feature>
<evidence type="ECO:0000256" key="3">
    <source>
        <dbReference type="ARBA" id="ARBA00023002"/>
    </source>
</evidence>
<comment type="subcellular location">
    <subcellularLocation>
        <location evidence="1">Cytoplasm</location>
    </subcellularLocation>
</comment>
<evidence type="ECO:0000313" key="6">
    <source>
        <dbReference type="Proteomes" id="UP000477651"/>
    </source>
</evidence>
<dbReference type="Gene3D" id="3.40.109.10">
    <property type="entry name" value="NADH Oxidase"/>
    <property type="match status" value="1"/>
</dbReference>
<keyword evidence="2" id="KW-0963">Cytoplasm</keyword>
<evidence type="ECO:0000256" key="1">
    <source>
        <dbReference type="ARBA" id="ARBA00004496"/>
    </source>
</evidence>
<gene>
    <name evidence="5" type="ORF">F9B74_00335</name>
</gene>
<keyword evidence="3" id="KW-0560">Oxidoreductase</keyword>
<dbReference type="AlphaFoldDB" id="A0A6L9Y4Q9"/>
<dbReference type="PANTHER" id="PTHR43035">
    <property type="entry name" value="FATTY ACID REPRESSION MUTANT PROTEIN 2-RELATED"/>
    <property type="match status" value="1"/>
</dbReference>